<dbReference type="CDD" id="cd03426">
    <property type="entry name" value="NUDIX_CoAse_Nudt7"/>
    <property type="match status" value="1"/>
</dbReference>
<dbReference type="PROSITE" id="PS51462">
    <property type="entry name" value="NUDIX"/>
    <property type="match status" value="1"/>
</dbReference>
<gene>
    <name evidence="3" type="ORF">PCANC_11415</name>
    <name evidence="2" type="ORF">PCANC_18186</name>
</gene>
<dbReference type="OrthoDB" id="10260614at2759"/>
<name>A0A2N5SNL5_9BASI</name>
<evidence type="ECO:0000313" key="2">
    <source>
        <dbReference type="EMBL" id="PLW14820.1"/>
    </source>
</evidence>
<feature type="domain" description="Nudix hydrolase" evidence="1">
    <location>
        <begin position="49"/>
        <end position="194"/>
    </location>
</feature>
<accession>A0A2N5SNL5</accession>
<dbReference type="AlphaFoldDB" id="A0A2N5SNL5"/>
<dbReference type="InterPro" id="IPR045121">
    <property type="entry name" value="CoAse"/>
</dbReference>
<dbReference type="GO" id="GO:0010945">
    <property type="term" value="F:coenzyme A diphosphatase activity"/>
    <property type="evidence" value="ECO:0007669"/>
    <property type="project" value="InterPro"/>
</dbReference>
<evidence type="ECO:0000313" key="4">
    <source>
        <dbReference type="Proteomes" id="UP000235388"/>
    </source>
</evidence>
<dbReference type="InterPro" id="IPR015797">
    <property type="entry name" value="NUDIX_hydrolase-like_dom_sf"/>
</dbReference>
<keyword evidence="4" id="KW-1185">Reference proteome</keyword>
<protein>
    <recommendedName>
        <fullName evidence="1">Nudix hydrolase domain-containing protein</fullName>
    </recommendedName>
</protein>
<evidence type="ECO:0000313" key="3">
    <source>
        <dbReference type="EMBL" id="PLW51176.1"/>
    </source>
</evidence>
<dbReference type="InterPro" id="IPR000086">
    <property type="entry name" value="NUDIX_hydrolase_dom"/>
</dbReference>
<dbReference type="PANTHER" id="PTHR12992:SF45">
    <property type="entry name" value="NUDIX HYDROLASE DOMAIN-CONTAINING PROTEIN"/>
    <property type="match status" value="1"/>
</dbReference>
<dbReference type="Pfam" id="PF00293">
    <property type="entry name" value="NUDIX"/>
    <property type="match status" value="1"/>
</dbReference>
<dbReference type="SUPFAM" id="SSF55811">
    <property type="entry name" value="Nudix"/>
    <property type="match status" value="1"/>
</dbReference>
<dbReference type="STRING" id="200324.A0A2N5SNL5"/>
<dbReference type="GO" id="GO:0015938">
    <property type="term" value="P:coenzyme A catabolic process"/>
    <property type="evidence" value="ECO:0007669"/>
    <property type="project" value="TreeGrafter"/>
</dbReference>
<organism evidence="2 4">
    <name type="scientific">Puccinia coronata f. sp. avenae</name>
    <dbReference type="NCBI Taxonomy" id="200324"/>
    <lineage>
        <taxon>Eukaryota</taxon>
        <taxon>Fungi</taxon>
        <taxon>Dikarya</taxon>
        <taxon>Basidiomycota</taxon>
        <taxon>Pucciniomycotina</taxon>
        <taxon>Pucciniomycetes</taxon>
        <taxon>Pucciniales</taxon>
        <taxon>Pucciniaceae</taxon>
        <taxon>Puccinia</taxon>
    </lineage>
</organism>
<comment type="caution">
    <text evidence="2">The sequence shown here is derived from an EMBL/GenBank/DDBJ whole genome shotgun (WGS) entry which is preliminary data.</text>
</comment>
<sequence>MLSTSQTPPSKSNTFDTPYIREHANQDTWQALHLLSQLPDPHIDLNSLPSRGVAAVLVLLHLVPRTGDLAVTLTTRSQHLRSHPGDTALPGGRVDLTDESVVSAALREANEEIGLPIDDMSQYSYLGTMEPFLSRNLLVVYPILYLYLLSSEQLLSNLKANEDEVSAIFHIPLKSLLEATVESPESTCTILDRSLIYSHRDLKWIHAYNISDPGFGSFKAPGQQDWKTLVDWALAGQGGGEGDEHSIIRKSKSTA</sequence>
<dbReference type="EMBL" id="PGCJ01000911">
    <property type="protein sequence ID" value="PLW14820.1"/>
    <property type="molecule type" value="Genomic_DNA"/>
</dbReference>
<dbReference type="Proteomes" id="UP000235388">
    <property type="component" value="Unassembled WGS sequence"/>
</dbReference>
<dbReference type="PANTHER" id="PTHR12992">
    <property type="entry name" value="NUDIX HYDROLASE"/>
    <property type="match status" value="1"/>
</dbReference>
<proteinExistence type="predicted"/>
<reference evidence="2 4" key="1">
    <citation type="submission" date="2017-11" db="EMBL/GenBank/DDBJ databases">
        <title>De novo assembly and phasing of dikaryotic genomes from two isolates of Puccinia coronata f. sp. avenae, the causal agent of oat crown rust.</title>
        <authorList>
            <person name="Miller M.E."/>
            <person name="Zhang Y."/>
            <person name="Omidvar V."/>
            <person name="Sperschneider J."/>
            <person name="Schwessinger B."/>
            <person name="Raley C."/>
            <person name="Palmer J.M."/>
            <person name="Garnica D."/>
            <person name="Upadhyaya N."/>
            <person name="Rathjen J."/>
            <person name="Taylor J.M."/>
            <person name="Park R.F."/>
            <person name="Dodds P.N."/>
            <person name="Hirsch C.D."/>
            <person name="Kianian S.F."/>
            <person name="Figueroa M."/>
        </authorList>
    </citation>
    <scope>NUCLEOTIDE SEQUENCE [LARGE SCALE GENOMIC DNA]</scope>
    <source>
        <strain evidence="2">12NC29</strain>
    </source>
</reference>
<dbReference type="Gene3D" id="3.90.79.10">
    <property type="entry name" value="Nucleoside Triphosphate Pyrophosphohydrolase"/>
    <property type="match status" value="1"/>
</dbReference>
<dbReference type="EMBL" id="PGCJ01000086">
    <property type="protein sequence ID" value="PLW51176.1"/>
    <property type="molecule type" value="Genomic_DNA"/>
</dbReference>
<evidence type="ECO:0000259" key="1">
    <source>
        <dbReference type="PROSITE" id="PS51462"/>
    </source>
</evidence>